<dbReference type="Pfam" id="PF16901">
    <property type="entry name" value="DAO_C"/>
    <property type="match status" value="1"/>
</dbReference>
<dbReference type="InterPro" id="IPR038299">
    <property type="entry name" value="DAO_C_sf"/>
</dbReference>
<proteinExistence type="inferred from homology"/>
<dbReference type="PRINTS" id="PR01001">
    <property type="entry name" value="FADG3PDH"/>
</dbReference>
<name>A0A391PAR8_9FIRM</name>
<dbReference type="SUPFAM" id="SSF51905">
    <property type="entry name" value="FAD/NAD(P)-binding domain"/>
    <property type="match status" value="1"/>
</dbReference>
<dbReference type="Pfam" id="PF01266">
    <property type="entry name" value="DAO"/>
    <property type="match status" value="1"/>
</dbReference>
<organism evidence="8 9">
    <name type="scientific">Mediterraneibacter butyricigenes</name>
    <dbReference type="NCBI Taxonomy" id="2316025"/>
    <lineage>
        <taxon>Bacteria</taxon>
        <taxon>Bacillati</taxon>
        <taxon>Bacillota</taxon>
        <taxon>Clostridia</taxon>
        <taxon>Lachnospirales</taxon>
        <taxon>Lachnospiraceae</taxon>
        <taxon>Mediterraneibacter</taxon>
    </lineage>
</organism>
<accession>A0A391PAR8</accession>
<dbReference type="InterPro" id="IPR031656">
    <property type="entry name" value="DAO_C"/>
</dbReference>
<dbReference type="PANTHER" id="PTHR11985:SF15">
    <property type="entry name" value="GLYCEROL-3-PHOSPHATE DEHYDROGENASE, MITOCHONDRIAL"/>
    <property type="match status" value="1"/>
</dbReference>
<evidence type="ECO:0000256" key="2">
    <source>
        <dbReference type="ARBA" id="ARBA00007330"/>
    </source>
</evidence>
<dbReference type="SUPFAM" id="SSF54373">
    <property type="entry name" value="FAD-linked reductases, C-terminal domain"/>
    <property type="match status" value="1"/>
</dbReference>
<sequence length="543" mass="60104">MRENFDVVVIGGGTTGTGVIRDLVLRGFPNSLLLERDDLAAGTSGGCHSALHGGARYVVSDVQTARECLQENQIYRKIVPQVVDPTDAIWVAKTDEQMEFAQKWMKGADEIGLPYEIISVEEATKEEPLLTKDIRFALRTIDTGFDPFRLCIAQAYDAKIKGAEIRTHHEVIGALMEGNRVVGLRVLDKTENNIYEVYAKLIINAAGPWCSQITEMAGFAIPMKPNKGSTGVYSMRPTKTLIGILRTPADGDGLVSQGFQNTALLGTSSVDVDDPDDADPGMDEIKIMEDSVADIIPELREARMLRLCTGVRPLYTTGKETGRNISRGMFLLDHEEMEGVAGIITITGGKYATARLMAEEAVNLACEKLVGKVLPCTTDKEFIYGATTKEEAEKEAQEIHETYHISRYAAHKFTARYGVFAKKILEEYPEHAYVIDDAVQMIGSEVCYSFKEENVENFRDLRRRTRIGMGQEQGTFSIYKAGGIAQEDLGMTPAEAEKCVLGYVQERWKGIYFAAQYGDQLPLSELMQEMYIGMGSYDVLNIG</sequence>
<comment type="similarity">
    <text evidence="2">Belongs to the FAD-dependent glycerol-3-phosphate dehydrogenase family.</text>
</comment>
<comment type="cofactor">
    <cofactor evidence="1">
        <name>FAD</name>
        <dbReference type="ChEBI" id="CHEBI:57692"/>
    </cofactor>
</comment>
<keyword evidence="3" id="KW-0285">Flavoprotein</keyword>
<protein>
    <submittedName>
        <fullName evidence="8">Glycerol-3-phosphate dehydrogenase</fullName>
    </submittedName>
</protein>
<reference evidence="9" key="1">
    <citation type="submission" date="2018-09" db="EMBL/GenBank/DDBJ databases">
        <title>Draft Genome Sequence of Mediterraneibacter sp. KCTC 15684.</title>
        <authorList>
            <person name="Kim J.S."/>
            <person name="Han K.I."/>
            <person name="Suh M.K."/>
            <person name="Lee K.C."/>
            <person name="Eom M.K."/>
            <person name="Lee J.H."/>
            <person name="Park S.H."/>
            <person name="Kang S.W."/>
            <person name="Park J.E."/>
            <person name="Oh B.S."/>
            <person name="Yu S.Y."/>
            <person name="Choi S.H."/>
            <person name="Lee D.H."/>
            <person name="Yoon H."/>
            <person name="Kim B."/>
            <person name="Yang S.J."/>
            <person name="Lee J.S."/>
        </authorList>
    </citation>
    <scope>NUCLEOTIDE SEQUENCE [LARGE SCALE GENOMIC DNA]</scope>
    <source>
        <strain evidence="9">KCTC 15684</strain>
    </source>
</reference>
<evidence type="ECO:0000313" key="9">
    <source>
        <dbReference type="Proteomes" id="UP000265643"/>
    </source>
</evidence>
<evidence type="ECO:0000256" key="5">
    <source>
        <dbReference type="ARBA" id="ARBA00023002"/>
    </source>
</evidence>
<gene>
    <name evidence="8" type="primary">glpA_2</name>
    <name evidence="8" type="ORF">KGMB01110_11890</name>
</gene>
<evidence type="ECO:0000313" key="8">
    <source>
        <dbReference type="EMBL" id="GCA66753.1"/>
    </source>
</evidence>
<dbReference type="GO" id="GO:0004368">
    <property type="term" value="F:glycerol-3-phosphate dehydrogenase (quinone) activity"/>
    <property type="evidence" value="ECO:0007669"/>
    <property type="project" value="InterPro"/>
</dbReference>
<evidence type="ECO:0000256" key="3">
    <source>
        <dbReference type="ARBA" id="ARBA00022630"/>
    </source>
</evidence>
<dbReference type="InterPro" id="IPR036188">
    <property type="entry name" value="FAD/NAD-bd_sf"/>
</dbReference>
<dbReference type="RefSeq" id="WP_117603175.1">
    <property type="nucleotide sequence ID" value="NZ_BHGK01000001.1"/>
</dbReference>
<evidence type="ECO:0000259" key="7">
    <source>
        <dbReference type="Pfam" id="PF16901"/>
    </source>
</evidence>
<dbReference type="Gene3D" id="3.50.50.60">
    <property type="entry name" value="FAD/NAD(P)-binding domain"/>
    <property type="match status" value="3"/>
</dbReference>
<comment type="caution">
    <text evidence="8">The sequence shown here is derived from an EMBL/GenBank/DDBJ whole genome shotgun (WGS) entry which is preliminary data.</text>
</comment>
<keyword evidence="9" id="KW-1185">Reference proteome</keyword>
<evidence type="ECO:0000256" key="1">
    <source>
        <dbReference type="ARBA" id="ARBA00001974"/>
    </source>
</evidence>
<feature type="domain" description="Alpha-glycerophosphate oxidase C-terminal" evidence="7">
    <location>
        <begin position="376"/>
        <end position="492"/>
    </location>
</feature>
<evidence type="ECO:0000259" key="6">
    <source>
        <dbReference type="Pfam" id="PF01266"/>
    </source>
</evidence>
<evidence type="ECO:0000256" key="4">
    <source>
        <dbReference type="ARBA" id="ARBA00022827"/>
    </source>
</evidence>
<keyword evidence="5" id="KW-0560">Oxidoreductase</keyword>
<dbReference type="PANTHER" id="PTHR11985">
    <property type="entry name" value="GLYCEROL-3-PHOSPHATE DEHYDROGENASE"/>
    <property type="match status" value="1"/>
</dbReference>
<dbReference type="InterPro" id="IPR000447">
    <property type="entry name" value="G3P_DH_FAD-dep"/>
</dbReference>
<keyword evidence="4" id="KW-0274">FAD</keyword>
<dbReference type="InterPro" id="IPR006076">
    <property type="entry name" value="FAD-dep_OxRdtase"/>
</dbReference>
<feature type="domain" description="FAD dependent oxidoreductase" evidence="6">
    <location>
        <begin position="6"/>
        <end position="353"/>
    </location>
</feature>
<dbReference type="Gene3D" id="1.10.8.870">
    <property type="entry name" value="Alpha-glycerophosphate oxidase, cap domain"/>
    <property type="match status" value="1"/>
</dbReference>
<dbReference type="Proteomes" id="UP000265643">
    <property type="component" value="Unassembled WGS sequence"/>
</dbReference>
<dbReference type="AlphaFoldDB" id="A0A391PAR8"/>
<dbReference type="EMBL" id="BHGK01000001">
    <property type="protein sequence ID" value="GCA66753.1"/>
    <property type="molecule type" value="Genomic_DNA"/>
</dbReference>
<dbReference type="GO" id="GO:0006072">
    <property type="term" value="P:glycerol-3-phosphate metabolic process"/>
    <property type="evidence" value="ECO:0007669"/>
    <property type="project" value="InterPro"/>
</dbReference>